<dbReference type="Pfam" id="PF26130">
    <property type="entry name" value="PB1-like"/>
    <property type="match status" value="1"/>
</dbReference>
<dbReference type="Pfam" id="PF03108">
    <property type="entry name" value="DBD_Tnp_Mut"/>
    <property type="match status" value="1"/>
</dbReference>
<name>A0A2Z6NTD1_TRISU</name>
<dbReference type="OrthoDB" id="1430038at2759"/>
<sequence>MVKIKVRFYTKGSFVKDPTLRYEGGDLFAVQGIDSDKWFYFEATDHLEEKVRNFDLASINLWWMHDDGTLAEDIKPFKDDRDARKMSKFAIDNKVFVFVFEIYAEPKASSLDLQSLIGKGKNVVGADKGQSSKALVVDDAPEESSEESDYETDDSDEDSTDESVKDVHFYDSEEERALDNDCPYEAESESDGGGRRNTLKFNHEETMTENFSFVKGMEFSSLQQFKEAVHKHNVLLMRDVKIVKNDAYRCRVVCKKKEECNYLLLCSRVRTTTTFRVKTSKEKHDCGKRFNSKSAKAAWVATVIVDKLKNNPKMKLNEIVAEVRTRFSIDIPTGRAFKARQIARRIVEGDASKQYSLLWSYSAELRRVSPGNTCKLEIDRPDPMLQHRFGRDPNDQYLPLAFVVVETESKDSWSWFMTLLLEDIGERRWCFISDQQKGLINVFEEMLPGTEHRFCVRHLYANFKKKFGGGTLLRDLMMGAAKATYYEAWEDKMEQIKQEKKAAYDWLIAIPTKQWCKHAFPFYSRCDVIMNNLSESFNATILLQRDKPIITMIEWIRKYLMERFATLREKG</sequence>
<dbReference type="InterPro" id="IPR004332">
    <property type="entry name" value="Transposase_MuDR"/>
</dbReference>
<feature type="compositionally biased region" description="Acidic residues" evidence="1">
    <location>
        <begin position="139"/>
        <end position="161"/>
    </location>
</feature>
<feature type="region of interest" description="Disordered" evidence="1">
    <location>
        <begin position="130"/>
        <end position="197"/>
    </location>
</feature>
<dbReference type="PANTHER" id="PTHR31973">
    <property type="entry name" value="POLYPROTEIN, PUTATIVE-RELATED"/>
    <property type="match status" value="1"/>
</dbReference>
<dbReference type="InterPro" id="IPR018289">
    <property type="entry name" value="MULE_transposase_dom"/>
</dbReference>
<evidence type="ECO:0000259" key="3">
    <source>
        <dbReference type="Pfam" id="PF10551"/>
    </source>
</evidence>
<dbReference type="PANTHER" id="PTHR31973:SF187">
    <property type="entry name" value="MUTATOR TRANSPOSASE MUDRA PROTEIN"/>
    <property type="match status" value="1"/>
</dbReference>
<evidence type="ECO:0008006" key="7">
    <source>
        <dbReference type="Google" id="ProtNLM"/>
    </source>
</evidence>
<feature type="domain" description="PB1-like" evidence="4">
    <location>
        <begin position="3"/>
        <end position="98"/>
    </location>
</feature>
<feature type="domain" description="MULE transposase" evidence="3">
    <location>
        <begin position="389"/>
        <end position="462"/>
    </location>
</feature>
<accession>A0A2Z6NTD1</accession>
<feature type="compositionally biased region" description="Basic and acidic residues" evidence="1">
    <location>
        <begin position="162"/>
        <end position="179"/>
    </location>
</feature>
<dbReference type="Pfam" id="PF10551">
    <property type="entry name" value="MULE"/>
    <property type="match status" value="1"/>
</dbReference>
<evidence type="ECO:0000259" key="4">
    <source>
        <dbReference type="Pfam" id="PF26130"/>
    </source>
</evidence>
<dbReference type="Proteomes" id="UP000242715">
    <property type="component" value="Unassembled WGS sequence"/>
</dbReference>
<keyword evidence="6" id="KW-1185">Reference proteome</keyword>
<dbReference type="AlphaFoldDB" id="A0A2Z6NTD1"/>
<reference evidence="6" key="1">
    <citation type="journal article" date="2017" name="Front. Plant Sci.">
        <title>Climate Clever Clovers: New Paradigm to Reduce the Environmental Footprint of Ruminants by Breeding Low Methanogenic Forages Utilizing Haplotype Variation.</title>
        <authorList>
            <person name="Kaur P."/>
            <person name="Appels R."/>
            <person name="Bayer P.E."/>
            <person name="Keeble-Gagnere G."/>
            <person name="Wang J."/>
            <person name="Hirakawa H."/>
            <person name="Shirasawa K."/>
            <person name="Vercoe P."/>
            <person name="Stefanova K."/>
            <person name="Durmic Z."/>
            <person name="Nichols P."/>
            <person name="Revell C."/>
            <person name="Isobe S.N."/>
            <person name="Edwards D."/>
            <person name="Erskine W."/>
        </authorList>
    </citation>
    <scope>NUCLEOTIDE SEQUENCE [LARGE SCALE GENOMIC DNA]</scope>
    <source>
        <strain evidence="6">cv. Daliak</strain>
    </source>
</reference>
<feature type="compositionally biased region" description="Acidic residues" evidence="1">
    <location>
        <begin position="180"/>
        <end position="190"/>
    </location>
</feature>
<dbReference type="InterPro" id="IPR058594">
    <property type="entry name" value="PB1-like_dom_pln"/>
</dbReference>
<protein>
    <recommendedName>
        <fullName evidence="7">MULE transposase domain-containing protein</fullName>
    </recommendedName>
</protein>
<evidence type="ECO:0000313" key="5">
    <source>
        <dbReference type="EMBL" id="GAU40090.1"/>
    </source>
</evidence>
<proteinExistence type="predicted"/>
<organism evidence="5 6">
    <name type="scientific">Trifolium subterraneum</name>
    <name type="common">Subterranean clover</name>
    <dbReference type="NCBI Taxonomy" id="3900"/>
    <lineage>
        <taxon>Eukaryota</taxon>
        <taxon>Viridiplantae</taxon>
        <taxon>Streptophyta</taxon>
        <taxon>Embryophyta</taxon>
        <taxon>Tracheophyta</taxon>
        <taxon>Spermatophyta</taxon>
        <taxon>Magnoliopsida</taxon>
        <taxon>eudicotyledons</taxon>
        <taxon>Gunneridae</taxon>
        <taxon>Pentapetalae</taxon>
        <taxon>rosids</taxon>
        <taxon>fabids</taxon>
        <taxon>Fabales</taxon>
        <taxon>Fabaceae</taxon>
        <taxon>Papilionoideae</taxon>
        <taxon>50 kb inversion clade</taxon>
        <taxon>NPAAA clade</taxon>
        <taxon>Hologalegina</taxon>
        <taxon>IRL clade</taxon>
        <taxon>Trifolieae</taxon>
        <taxon>Trifolium</taxon>
    </lineage>
</organism>
<evidence type="ECO:0000313" key="6">
    <source>
        <dbReference type="Proteomes" id="UP000242715"/>
    </source>
</evidence>
<feature type="domain" description="Transposase MuDR plant" evidence="2">
    <location>
        <begin position="211"/>
        <end position="277"/>
    </location>
</feature>
<gene>
    <name evidence="5" type="ORF">TSUD_151340</name>
</gene>
<evidence type="ECO:0000259" key="2">
    <source>
        <dbReference type="Pfam" id="PF03108"/>
    </source>
</evidence>
<dbReference type="EMBL" id="DF973789">
    <property type="protein sequence ID" value="GAU40090.1"/>
    <property type="molecule type" value="Genomic_DNA"/>
</dbReference>
<evidence type="ECO:0000256" key="1">
    <source>
        <dbReference type="SAM" id="MobiDB-lite"/>
    </source>
</evidence>